<keyword evidence="6" id="KW-0539">Nucleus</keyword>
<evidence type="ECO:0000259" key="10">
    <source>
        <dbReference type="SMART" id="SM00382"/>
    </source>
</evidence>
<comment type="similarity">
    <text evidence="8">Belongs to the activator 1 small subunits family. CTF18 subfamily.</text>
</comment>
<keyword evidence="4" id="KW-0067">ATP-binding</keyword>
<dbReference type="PANTHER" id="PTHR46765">
    <property type="entry name" value="P-LOOP CONTAINING NUCLEOSIDE TRIPHOSPHATE HYDROLASES SUPERFAMILY PROTEIN"/>
    <property type="match status" value="1"/>
</dbReference>
<evidence type="ECO:0000256" key="2">
    <source>
        <dbReference type="ARBA" id="ARBA00022705"/>
    </source>
</evidence>
<dbReference type="InterPro" id="IPR053016">
    <property type="entry name" value="CTF18-RFC_complex"/>
</dbReference>
<dbReference type="Pfam" id="PF04177">
    <property type="entry name" value="TAP42"/>
    <property type="match status" value="1"/>
</dbReference>
<dbReference type="CDD" id="cd18140">
    <property type="entry name" value="HLD_clamp_RFC"/>
    <property type="match status" value="1"/>
</dbReference>
<dbReference type="Gene3D" id="3.40.50.300">
    <property type="entry name" value="P-loop containing nucleotide triphosphate hydrolases"/>
    <property type="match status" value="1"/>
</dbReference>
<dbReference type="SMART" id="SM00382">
    <property type="entry name" value="AAA"/>
    <property type="match status" value="1"/>
</dbReference>
<dbReference type="PANTHER" id="PTHR46765:SF1">
    <property type="entry name" value="P-LOOP CONTAINING NUCLEOSIDE TRIPHOSPHATE HYDROLASES SUPERFAMILY PROTEIN"/>
    <property type="match status" value="1"/>
</dbReference>
<dbReference type="InterPro" id="IPR038511">
    <property type="entry name" value="TAP42/TAP46-like_sf"/>
</dbReference>
<evidence type="ECO:0000256" key="3">
    <source>
        <dbReference type="ARBA" id="ARBA00022741"/>
    </source>
</evidence>
<comment type="caution">
    <text evidence="11">The sequence shown here is derived from an EMBL/GenBank/DDBJ whole genome shotgun (WGS) entry which is preliminary data.</text>
</comment>
<evidence type="ECO:0000256" key="8">
    <source>
        <dbReference type="ARBA" id="ARBA00043975"/>
    </source>
</evidence>
<dbReference type="InterPro" id="IPR003959">
    <property type="entry name" value="ATPase_AAA_core"/>
</dbReference>
<evidence type="ECO:0000256" key="9">
    <source>
        <dbReference type="SAM" id="MobiDB-lite"/>
    </source>
</evidence>
<evidence type="ECO:0000313" key="12">
    <source>
        <dbReference type="Proteomes" id="UP000663827"/>
    </source>
</evidence>
<organism evidence="11 12">
    <name type="scientific">Rhizoctonia solani</name>
    <dbReference type="NCBI Taxonomy" id="456999"/>
    <lineage>
        <taxon>Eukaryota</taxon>
        <taxon>Fungi</taxon>
        <taxon>Dikarya</taxon>
        <taxon>Basidiomycota</taxon>
        <taxon>Agaricomycotina</taxon>
        <taxon>Agaricomycetes</taxon>
        <taxon>Cantharellales</taxon>
        <taxon>Ceratobasidiaceae</taxon>
        <taxon>Rhizoctonia</taxon>
    </lineage>
</organism>
<dbReference type="GO" id="GO:0005524">
    <property type="term" value="F:ATP binding"/>
    <property type="evidence" value="ECO:0007669"/>
    <property type="project" value="UniProtKB-KW"/>
</dbReference>
<gene>
    <name evidence="11" type="ORF">RDB_LOCUS120151</name>
</gene>
<keyword evidence="2" id="KW-0235">DNA replication</keyword>
<evidence type="ECO:0000313" key="11">
    <source>
        <dbReference type="EMBL" id="CAE7183874.1"/>
    </source>
</evidence>
<evidence type="ECO:0000256" key="7">
    <source>
        <dbReference type="ARBA" id="ARBA00023306"/>
    </source>
</evidence>
<dbReference type="SUPFAM" id="SSF52540">
    <property type="entry name" value="P-loop containing nucleoside triphosphate hydrolases"/>
    <property type="match status" value="1"/>
</dbReference>
<feature type="compositionally biased region" description="Basic and acidic residues" evidence="9">
    <location>
        <begin position="874"/>
        <end position="892"/>
    </location>
</feature>
<dbReference type="InterPro" id="IPR007304">
    <property type="entry name" value="TAP46-like"/>
</dbReference>
<dbReference type="InterPro" id="IPR027417">
    <property type="entry name" value="P-loop_NTPase"/>
</dbReference>
<keyword evidence="7" id="KW-0131">Cell cycle</keyword>
<dbReference type="AlphaFoldDB" id="A0A8H3E285"/>
<dbReference type="EMBL" id="CAJNJQ010002747">
    <property type="protein sequence ID" value="CAE7183874.1"/>
    <property type="molecule type" value="Genomic_DNA"/>
</dbReference>
<accession>A0A8H3E285</accession>
<name>A0A8H3E285_9AGAM</name>
<proteinExistence type="inferred from homology"/>
<reference evidence="11" key="1">
    <citation type="submission" date="2021-01" db="EMBL/GenBank/DDBJ databases">
        <authorList>
            <person name="Kaushik A."/>
        </authorList>
    </citation>
    <scope>NUCLEOTIDE SEQUENCE</scope>
    <source>
        <strain evidence="11">AG5</strain>
    </source>
</reference>
<dbReference type="Pfam" id="PF00004">
    <property type="entry name" value="AAA"/>
    <property type="match status" value="1"/>
</dbReference>
<dbReference type="GO" id="GO:0003677">
    <property type="term" value="F:DNA binding"/>
    <property type="evidence" value="ECO:0007669"/>
    <property type="project" value="UniProtKB-KW"/>
</dbReference>
<keyword evidence="3" id="KW-0547">Nucleotide-binding</keyword>
<dbReference type="GO" id="GO:0009966">
    <property type="term" value="P:regulation of signal transduction"/>
    <property type="evidence" value="ECO:0007669"/>
    <property type="project" value="InterPro"/>
</dbReference>
<feature type="compositionally biased region" description="Polar residues" evidence="9">
    <location>
        <begin position="761"/>
        <end position="777"/>
    </location>
</feature>
<evidence type="ECO:0000256" key="6">
    <source>
        <dbReference type="ARBA" id="ARBA00023242"/>
    </source>
</evidence>
<feature type="region of interest" description="Disordered" evidence="9">
    <location>
        <begin position="851"/>
        <end position="911"/>
    </location>
</feature>
<dbReference type="Gene3D" id="1.10.8.60">
    <property type="match status" value="1"/>
</dbReference>
<dbReference type="InterPro" id="IPR003593">
    <property type="entry name" value="AAA+_ATPase"/>
</dbReference>
<feature type="region of interest" description="Disordered" evidence="9">
    <location>
        <begin position="760"/>
        <end position="804"/>
    </location>
</feature>
<dbReference type="GO" id="GO:0016887">
    <property type="term" value="F:ATP hydrolysis activity"/>
    <property type="evidence" value="ECO:0007669"/>
    <property type="project" value="InterPro"/>
</dbReference>
<sequence length="911" mass="101085">MALFEPTGLLGDANSGGSTFVPNGLLFGPGGGAGAGPSFLNNNYVGNRVLARDFSGRSISLPKKKKTSKATSAMSRTPRDLDKLLETPTHRMMEQLSLSAAMDISRNQAAPGRQGGNHTTTTHSMWVDRYRPKCFTDLLGDERVHRETLAWLKEWDQCVFGRRKRRNLKQEADGGPQYQDEHGRPREKILLLSGPPGLGKTTLAHIVGRQAGYGIAEINASDARTGSIVDDKIRPVLESGTAMGSNKPVLMVIDEIDGATGDNASGFVHKLIQITLGKPKAKKSRGEKGGKESRPLLRPIICICNDLYAPSLARLRPIARIIRFRKAHPILLTNRLRDICTEEDLRADSRALTALVTVTQGDMRACINTLQLIKSRSDTVTETDISRATAGMKETESSVQSVWNDLFTPVTAKTRKLIPGASAMEADRYVSRLSRVIENAGTDRIAVACFEHYTTLRKGRSSWDSLLAAHEWFGWYDTLSTTMRTEQEYGLLPYQAYAIAAFHHMFATLGNPKYERVNNDWDVSFGSHGSSGRYNHALLCSSRLSDHSALSPEYKSLSDEALGDLRQVAQAISDLQLFSKNETLEDISTKQLVYLTVPYATSEILLALPSAEPGVRKEILEQAESQLQKFIAYLTDYEIVDEAAIQATRRAVQMLNNPAQRREAKIQQYQTEKQLKSRIQALRSQTLATNIEEPSNNYDSIRMLIGTGASHAGSVNADDEDDMDDETRRELSLVLLRLLYAQAHTSLQQIADEAQILRNMPQPTRDPSQAESNQSSDDTWRLDMTPRGGLDGKGPILDSKGRPLRPFTILPSNVAERTRLQKEVFRPDHRLPTMTIDEYLAEEERRGNILRGGGKASEQAPTSSEQLAVDSEQDGTRFGEEKSEEKRRKDEEWAIFTDANPKGAGNTMNRG</sequence>
<feature type="domain" description="AAA+ ATPase" evidence="10">
    <location>
        <begin position="186"/>
        <end position="328"/>
    </location>
</feature>
<evidence type="ECO:0000256" key="5">
    <source>
        <dbReference type="ARBA" id="ARBA00023125"/>
    </source>
</evidence>
<dbReference type="Gene3D" id="1.25.40.540">
    <property type="entry name" value="TAP42-like family"/>
    <property type="match status" value="1"/>
</dbReference>
<dbReference type="InterPro" id="IPR047854">
    <property type="entry name" value="RFC_lid"/>
</dbReference>
<keyword evidence="5" id="KW-0238">DNA-binding</keyword>
<comment type="subcellular location">
    <subcellularLocation>
        <location evidence="1">Nucleus</location>
    </subcellularLocation>
</comment>
<dbReference type="Proteomes" id="UP000663827">
    <property type="component" value="Unassembled WGS sequence"/>
</dbReference>
<dbReference type="GO" id="GO:0005634">
    <property type="term" value="C:nucleus"/>
    <property type="evidence" value="ECO:0007669"/>
    <property type="project" value="UniProtKB-SubCell"/>
</dbReference>
<evidence type="ECO:0000256" key="4">
    <source>
        <dbReference type="ARBA" id="ARBA00022840"/>
    </source>
</evidence>
<dbReference type="GO" id="GO:0006260">
    <property type="term" value="P:DNA replication"/>
    <property type="evidence" value="ECO:0007669"/>
    <property type="project" value="UniProtKB-KW"/>
</dbReference>
<dbReference type="CDD" id="cd00009">
    <property type="entry name" value="AAA"/>
    <property type="match status" value="1"/>
</dbReference>
<evidence type="ECO:0000256" key="1">
    <source>
        <dbReference type="ARBA" id="ARBA00004123"/>
    </source>
</evidence>
<protein>
    <recommendedName>
        <fullName evidence="10">AAA+ ATPase domain-containing protein</fullName>
    </recommendedName>
</protein>